<dbReference type="GO" id="GO:0005886">
    <property type="term" value="C:plasma membrane"/>
    <property type="evidence" value="ECO:0007669"/>
    <property type="project" value="TreeGrafter"/>
</dbReference>
<feature type="transmembrane region" description="Helical" evidence="6">
    <location>
        <begin position="138"/>
        <end position="156"/>
    </location>
</feature>
<evidence type="ECO:0000256" key="2">
    <source>
        <dbReference type="ARBA" id="ARBA00022448"/>
    </source>
</evidence>
<feature type="domain" description="Citrate transporter-like" evidence="7">
    <location>
        <begin position="15"/>
        <end position="376"/>
    </location>
</feature>
<evidence type="ECO:0000313" key="8">
    <source>
        <dbReference type="EMBL" id="MUF07588.1"/>
    </source>
</evidence>
<keyword evidence="5 6" id="KW-0472">Membrane</keyword>
<organism evidence="8 9">
    <name type="scientific">Pseudomonas spelaei</name>
    <dbReference type="NCBI Taxonomy" id="1055469"/>
    <lineage>
        <taxon>Bacteria</taxon>
        <taxon>Pseudomonadati</taxon>
        <taxon>Pseudomonadota</taxon>
        <taxon>Gammaproteobacteria</taxon>
        <taxon>Pseudomonadales</taxon>
        <taxon>Pseudomonadaceae</taxon>
        <taxon>Pseudomonas</taxon>
    </lineage>
</organism>
<feature type="transmembrane region" description="Helical" evidence="6">
    <location>
        <begin position="56"/>
        <end position="77"/>
    </location>
</feature>
<keyword evidence="3 6" id="KW-0812">Transmembrane</keyword>
<comment type="caution">
    <text evidence="8">The sequence shown here is derived from an EMBL/GenBank/DDBJ whole genome shotgun (WGS) entry which is preliminary data.</text>
</comment>
<dbReference type="NCBIfam" id="TIGR00784">
    <property type="entry name" value="citMHS"/>
    <property type="match status" value="1"/>
</dbReference>
<evidence type="ECO:0000259" key="7">
    <source>
        <dbReference type="Pfam" id="PF03600"/>
    </source>
</evidence>
<sequence length="430" mass="45541">MLATLGVITILSLLAAVMSKRLSPLVALIALPIIAALLGGFGLQTSVFIITGIKNVAPVVGMFVFAILFFGIMTDAGMLDPIIDRILRTVGTRPTRIVVGTATLALLVHLDGSGAVTFLVTVPAMLPLYTRLGIDKRILACVAAMAAGVNFLPWTGPVLRSSAALHVPVADLFQPLIPVQIVGLIFVFASAWWLGHREEKRLGLGAGSSVDAVPQRVLNEQDEALRRPRLFWVNLVLTVLVMVVMIAGWVDPVVMFMLGTVLALCINYPNVDAQRARIDAHAKTALTMASILLAAGVFTGIMQGTGMLKAIAEVAVAQIPAGHGKLIPAVVGFLSMPLSMLFDPDSYYFGVMPVIAEVGKALGVDPLQVAQASLLGVHTTGFPVSPLTPATFLLVGLCKIELADHQRFTIPFLFAASVLMTLTALLLGVF</sequence>
<feature type="transmembrane region" description="Helical" evidence="6">
    <location>
        <begin position="256"/>
        <end position="273"/>
    </location>
</feature>
<dbReference type="RefSeq" id="WP_155585723.1">
    <property type="nucleotide sequence ID" value="NZ_JBHSTH010000012.1"/>
</dbReference>
<dbReference type="InterPro" id="IPR004680">
    <property type="entry name" value="Cit_transptr-like_dom"/>
</dbReference>
<feature type="transmembrane region" description="Helical" evidence="6">
    <location>
        <begin position="230"/>
        <end position="250"/>
    </location>
</feature>
<evidence type="ECO:0000256" key="4">
    <source>
        <dbReference type="ARBA" id="ARBA00022989"/>
    </source>
</evidence>
<dbReference type="GO" id="GO:0015137">
    <property type="term" value="F:citrate transmembrane transporter activity"/>
    <property type="evidence" value="ECO:0007669"/>
    <property type="project" value="InterPro"/>
</dbReference>
<feature type="transmembrane region" description="Helical" evidence="6">
    <location>
        <begin position="408"/>
        <end position="429"/>
    </location>
</feature>
<dbReference type="PANTHER" id="PTHR30354:SF26">
    <property type="entry name" value="TRANSPORTER, PUTATIVE-RELATED"/>
    <property type="match status" value="1"/>
</dbReference>
<evidence type="ECO:0000313" key="9">
    <source>
        <dbReference type="Proteomes" id="UP000438196"/>
    </source>
</evidence>
<dbReference type="AlphaFoldDB" id="A0A6I3WCW7"/>
<feature type="transmembrane region" description="Helical" evidence="6">
    <location>
        <begin position="29"/>
        <end position="49"/>
    </location>
</feature>
<dbReference type="PANTHER" id="PTHR30354">
    <property type="entry name" value="GNT FAMILY GLUCONATE TRANSPORTER"/>
    <property type="match status" value="1"/>
</dbReference>
<dbReference type="InterPro" id="IPR014738">
    <property type="entry name" value="Citrate_transporter"/>
</dbReference>
<dbReference type="Proteomes" id="UP000438196">
    <property type="component" value="Unassembled WGS sequence"/>
</dbReference>
<protein>
    <submittedName>
        <fullName evidence="8">Citrate transporter</fullName>
    </submittedName>
</protein>
<proteinExistence type="predicted"/>
<reference evidence="8 9" key="1">
    <citation type="submission" date="2019-11" db="EMBL/GenBank/DDBJ databases">
        <title>Pseudomonas karstica sp. nov. and Pseudomonas spelaei sp. nov. from karst caves.</title>
        <authorList>
            <person name="Zeman M."/>
        </authorList>
    </citation>
    <scope>NUCLEOTIDE SEQUENCE [LARGE SCALE GENOMIC DNA]</scope>
    <source>
        <strain evidence="8 9">CCM 7893</strain>
    </source>
</reference>
<keyword evidence="2" id="KW-0813">Transport</keyword>
<dbReference type="InterPro" id="IPR003474">
    <property type="entry name" value="Glcn_transporter"/>
</dbReference>
<dbReference type="Pfam" id="PF03600">
    <property type="entry name" value="CitMHS"/>
    <property type="match status" value="1"/>
</dbReference>
<dbReference type="EMBL" id="WNNK01000027">
    <property type="protein sequence ID" value="MUF07588.1"/>
    <property type="molecule type" value="Genomic_DNA"/>
</dbReference>
<comment type="subcellular location">
    <subcellularLocation>
        <location evidence="1">Membrane</location>
        <topology evidence="1">Multi-pass membrane protein</topology>
    </subcellularLocation>
</comment>
<gene>
    <name evidence="8" type="ORF">GNF76_24860</name>
</gene>
<evidence type="ECO:0000256" key="3">
    <source>
        <dbReference type="ARBA" id="ARBA00022692"/>
    </source>
</evidence>
<feature type="transmembrane region" description="Helical" evidence="6">
    <location>
        <begin position="97"/>
        <end position="126"/>
    </location>
</feature>
<keyword evidence="9" id="KW-1185">Reference proteome</keyword>
<keyword evidence="4 6" id="KW-1133">Transmembrane helix</keyword>
<name>A0A6I3WCW7_9PSED</name>
<dbReference type="OrthoDB" id="5329450at2"/>
<dbReference type="GO" id="GO:0015128">
    <property type="term" value="F:gluconate transmembrane transporter activity"/>
    <property type="evidence" value="ECO:0007669"/>
    <property type="project" value="InterPro"/>
</dbReference>
<evidence type="ECO:0000256" key="1">
    <source>
        <dbReference type="ARBA" id="ARBA00004141"/>
    </source>
</evidence>
<feature type="transmembrane region" description="Helical" evidence="6">
    <location>
        <begin position="285"/>
        <end position="306"/>
    </location>
</feature>
<evidence type="ECO:0000256" key="6">
    <source>
        <dbReference type="SAM" id="Phobius"/>
    </source>
</evidence>
<feature type="transmembrane region" description="Helical" evidence="6">
    <location>
        <begin position="176"/>
        <end position="194"/>
    </location>
</feature>
<evidence type="ECO:0000256" key="5">
    <source>
        <dbReference type="ARBA" id="ARBA00023136"/>
    </source>
</evidence>
<accession>A0A6I3WCW7</accession>